<dbReference type="EMBL" id="JAHWQX010000001">
    <property type="protein sequence ID" value="MBW3096562.1"/>
    <property type="molecule type" value="Genomic_DNA"/>
</dbReference>
<evidence type="ECO:0000313" key="1">
    <source>
        <dbReference type="EMBL" id="MBW3096562.1"/>
    </source>
</evidence>
<keyword evidence="2" id="KW-1185">Reference proteome</keyword>
<organism evidence="1 2">
    <name type="scientific">Pseudohoeflea coraliihabitans</name>
    <dbReference type="NCBI Taxonomy" id="2860393"/>
    <lineage>
        <taxon>Bacteria</taxon>
        <taxon>Pseudomonadati</taxon>
        <taxon>Pseudomonadota</taxon>
        <taxon>Alphaproteobacteria</taxon>
        <taxon>Hyphomicrobiales</taxon>
        <taxon>Rhizobiaceae</taxon>
        <taxon>Pseudohoeflea</taxon>
    </lineage>
</organism>
<dbReference type="RefSeq" id="WP_219200298.1">
    <property type="nucleotide sequence ID" value="NZ_JAHWQX010000001.1"/>
</dbReference>
<comment type="caution">
    <text evidence="1">The sequence shown here is derived from an EMBL/GenBank/DDBJ whole genome shotgun (WGS) entry which is preliminary data.</text>
</comment>
<dbReference type="Proteomes" id="UP001430804">
    <property type="component" value="Unassembled WGS sequence"/>
</dbReference>
<reference evidence="1" key="1">
    <citation type="submission" date="2021-07" db="EMBL/GenBank/DDBJ databases">
        <title>Pseudohoeflea marina sp. nov. a polyhydroxyalcanoate-producing bacterium.</title>
        <authorList>
            <person name="Zheng W."/>
            <person name="Yu S."/>
            <person name="Huang Y."/>
        </authorList>
    </citation>
    <scope>NUCLEOTIDE SEQUENCE</scope>
    <source>
        <strain evidence="1">DP4N28-3</strain>
    </source>
</reference>
<evidence type="ECO:0000313" key="2">
    <source>
        <dbReference type="Proteomes" id="UP001430804"/>
    </source>
</evidence>
<proteinExistence type="predicted"/>
<accession>A0ABS6WKS2</accession>
<protein>
    <submittedName>
        <fullName evidence="1">Uncharacterized protein</fullName>
    </submittedName>
</protein>
<gene>
    <name evidence="1" type="ORF">KY465_04660</name>
</gene>
<sequence>MSISPFFGLLRVCVRFRIRIADRRAGDETPIICPLQGQFPDDARAEDHFFDQKEKSVPKDALVGSMRSQGTHLAS</sequence>
<name>A0ABS6WKS2_9HYPH</name>